<protein>
    <recommendedName>
        <fullName evidence="1">Ferric siderophore reductase C-terminal domain-containing protein</fullName>
    </recommendedName>
</protein>
<proteinExistence type="predicted"/>
<dbReference type="Proteomes" id="UP000189475">
    <property type="component" value="Unassembled WGS sequence"/>
</dbReference>
<dbReference type="EMBL" id="FUFT01000005">
    <property type="protein sequence ID" value="SJL84606.1"/>
    <property type="molecule type" value="Genomic_DNA"/>
</dbReference>
<sequence length="273" mass="31347">MNDSHISYDNAIDSHLIVNKRSRWHRMITYQAPSSLLQPLFSASQAITPYLSGTLGPLSSDCIARANPDSYQLIKRVYDDLAHNHPEAGQAYWLTRTWDLLCWQPIYVAFIAIYELHALPDIKNIGQYQQEEFITGYRFATDEYELGTQEVLIAKAGDAIRALTEFYREQMSQWTRIRPGFTNHLLADLVLSVLIGRQHVQTSLSQHDIMRHAKLWLSACHLPDKHLNNINLDERSGLLTLVRTSCCLVYKCDSRAYCGNCPRHPDNKTIKRS</sequence>
<dbReference type="GO" id="GO:0051537">
    <property type="term" value="F:2 iron, 2 sulfur cluster binding"/>
    <property type="evidence" value="ECO:0007669"/>
    <property type="project" value="InterPro"/>
</dbReference>
<feature type="domain" description="Ferric siderophore reductase C-terminal" evidence="1">
    <location>
        <begin position="243"/>
        <end position="263"/>
    </location>
</feature>
<organism evidence="2 3">
    <name type="scientific">Vibrio palustris</name>
    <dbReference type="NCBI Taxonomy" id="1918946"/>
    <lineage>
        <taxon>Bacteria</taxon>
        <taxon>Pseudomonadati</taxon>
        <taxon>Pseudomonadota</taxon>
        <taxon>Gammaproteobacteria</taxon>
        <taxon>Vibrionales</taxon>
        <taxon>Vibrionaceae</taxon>
        <taxon>Vibrio</taxon>
    </lineage>
</organism>
<dbReference type="InterPro" id="IPR023998">
    <property type="entry name" value="FCR-like"/>
</dbReference>
<dbReference type="AlphaFoldDB" id="A0A1R4B6T8"/>
<dbReference type="STRING" id="1918946.VPAL9027_02597"/>
<dbReference type="Pfam" id="PF11575">
    <property type="entry name" value="FhuF_C"/>
    <property type="match status" value="1"/>
</dbReference>
<reference evidence="2 3" key="1">
    <citation type="submission" date="2017-02" db="EMBL/GenBank/DDBJ databases">
        <authorList>
            <person name="Peterson S.W."/>
        </authorList>
    </citation>
    <scope>NUCLEOTIDE SEQUENCE [LARGE SCALE GENOMIC DNA]</scope>
    <source>
        <strain evidence="2 3">CECT 9027</strain>
    </source>
</reference>
<evidence type="ECO:0000313" key="3">
    <source>
        <dbReference type="Proteomes" id="UP000189475"/>
    </source>
</evidence>
<gene>
    <name evidence="2" type="ORF">VPAL9027_02597</name>
</gene>
<evidence type="ECO:0000259" key="1">
    <source>
        <dbReference type="Pfam" id="PF11575"/>
    </source>
</evidence>
<evidence type="ECO:0000313" key="2">
    <source>
        <dbReference type="EMBL" id="SJL84606.1"/>
    </source>
</evidence>
<dbReference type="NCBIfam" id="TIGR03950">
    <property type="entry name" value="sidero_Fe_reduc"/>
    <property type="match status" value="1"/>
</dbReference>
<accession>A0A1R4B6T8</accession>
<dbReference type="InterPro" id="IPR024726">
    <property type="entry name" value="FhuF_C"/>
</dbReference>
<keyword evidence="3" id="KW-1185">Reference proteome</keyword>
<name>A0A1R4B6T8_9VIBR</name>